<keyword evidence="3" id="KW-0697">Rotamase</keyword>
<evidence type="ECO:0000256" key="4">
    <source>
        <dbReference type="ARBA" id="ARBA00023235"/>
    </source>
</evidence>
<dbReference type="Gene3D" id="1.25.40.10">
    <property type="entry name" value="Tetratricopeptide repeat domain"/>
    <property type="match status" value="1"/>
</dbReference>
<feature type="repeat" description="TPR" evidence="5">
    <location>
        <begin position="326"/>
        <end position="359"/>
    </location>
</feature>
<evidence type="ECO:0000259" key="6">
    <source>
        <dbReference type="PROSITE" id="PS50072"/>
    </source>
</evidence>
<evidence type="ECO:0000313" key="7">
    <source>
        <dbReference type="EMBL" id="QGN13474.1"/>
    </source>
</evidence>
<dbReference type="SMART" id="SM00028">
    <property type="entry name" value="TPR"/>
    <property type="match status" value="3"/>
</dbReference>
<protein>
    <recommendedName>
        <fullName evidence="2">peptidylprolyl isomerase</fullName>
        <ecNumber evidence="2">5.2.1.8</ecNumber>
    </recommendedName>
</protein>
<reference evidence="7 8" key="2">
    <citation type="submission" date="2019-11" db="EMBL/GenBank/DDBJ databases">
        <authorList>
            <person name="Lu H."/>
        </authorList>
    </citation>
    <scope>NUCLEOTIDE SEQUENCE [LARGE SCALE GENOMIC DNA]</scope>
    <source>
        <strain evidence="7 8">FIM1</strain>
    </source>
</reference>
<dbReference type="PANTHER" id="PTHR11071">
    <property type="entry name" value="PEPTIDYL-PROLYL CIS-TRANS ISOMERASE"/>
    <property type="match status" value="1"/>
</dbReference>
<dbReference type="EC" id="5.2.1.8" evidence="2"/>
<comment type="catalytic activity">
    <reaction evidence="1">
        <text>[protein]-peptidylproline (omega=180) = [protein]-peptidylproline (omega=0)</text>
        <dbReference type="Rhea" id="RHEA:16237"/>
        <dbReference type="Rhea" id="RHEA-COMP:10747"/>
        <dbReference type="Rhea" id="RHEA-COMP:10748"/>
        <dbReference type="ChEBI" id="CHEBI:83833"/>
        <dbReference type="ChEBI" id="CHEBI:83834"/>
        <dbReference type="EC" id="5.2.1.8"/>
    </reaction>
</comment>
<dbReference type="Pfam" id="PF00515">
    <property type="entry name" value="TPR_1"/>
    <property type="match status" value="1"/>
</dbReference>
<dbReference type="SUPFAM" id="SSF48452">
    <property type="entry name" value="TPR-like"/>
    <property type="match status" value="1"/>
</dbReference>
<accession>A0ABX6EMT0</accession>
<evidence type="ECO:0000256" key="5">
    <source>
        <dbReference type="PROSITE-ProRule" id="PRU00339"/>
    </source>
</evidence>
<keyword evidence="4 7" id="KW-0413">Isomerase</keyword>
<dbReference type="SUPFAM" id="SSF50891">
    <property type="entry name" value="Cyclophilin-like"/>
    <property type="match status" value="1"/>
</dbReference>
<keyword evidence="8" id="KW-1185">Reference proteome</keyword>
<feature type="domain" description="PPIase cyclophilin-type" evidence="6">
    <location>
        <begin position="5"/>
        <end position="192"/>
    </location>
</feature>
<dbReference type="PROSITE" id="PS50072">
    <property type="entry name" value="CSA_PPIASE_2"/>
    <property type="match status" value="1"/>
</dbReference>
<dbReference type="InterPro" id="IPR029000">
    <property type="entry name" value="Cyclophilin-like_dom_sf"/>
</dbReference>
<dbReference type="InterPro" id="IPR019734">
    <property type="entry name" value="TPR_rpt"/>
</dbReference>
<dbReference type="GO" id="GO:0016853">
    <property type="term" value="F:isomerase activity"/>
    <property type="evidence" value="ECO:0007669"/>
    <property type="project" value="UniProtKB-KW"/>
</dbReference>
<evidence type="ECO:0000313" key="8">
    <source>
        <dbReference type="Proteomes" id="UP000422736"/>
    </source>
</evidence>
<dbReference type="Pfam" id="PF00160">
    <property type="entry name" value="Pro_isomerase"/>
    <property type="match status" value="1"/>
</dbReference>
<organism evidence="7 8">
    <name type="scientific">Kluyveromyces marxianus</name>
    <name type="common">Yeast</name>
    <name type="synonym">Candida kefyr</name>
    <dbReference type="NCBI Taxonomy" id="4911"/>
    <lineage>
        <taxon>Eukaryota</taxon>
        <taxon>Fungi</taxon>
        <taxon>Dikarya</taxon>
        <taxon>Ascomycota</taxon>
        <taxon>Saccharomycotina</taxon>
        <taxon>Saccharomycetes</taxon>
        <taxon>Saccharomycetales</taxon>
        <taxon>Saccharomycetaceae</taxon>
        <taxon>Kluyveromyces</taxon>
    </lineage>
</organism>
<reference evidence="7 8" key="1">
    <citation type="submission" date="2016-03" db="EMBL/GenBank/DDBJ databases">
        <title>How can Kluyveromyces marxianus grow so fast - potential evolutionary course in Saccharomyces Complex revealed by comparative genomics.</title>
        <authorList>
            <person name="Mo W."/>
            <person name="Lu W."/>
            <person name="Yang X."/>
            <person name="Qi J."/>
            <person name="Lv H."/>
        </authorList>
    </citation>
    <scope>NUCLEOTIDE SEQUENCE [LARGE SCALE GENOMIC DNA]</scope>
    <source>
        <strain evidence="7 8">FIM1</strain>
    </source>
</reference>
<dbReference type="EMBL" id="CP015054">
    <property type="protein sequence ID" value="QGN13474.1"/>
    <property type="molecule type" value="Genomic_DNA"/>
</dbReference>
<gene>
    <name evidence="7" type="primary">CPR7</name>
    <name evidence="7" type="ORF">FIM1_112</name>
</gene>
<evidence type="ECO:0000256" key="2">
    <source>
        <dbReference type="ARBA" id="ARBA00013194"/>
    </source>
</evidence>
<sequence length="389" mass="44533">MNKVYLDITIGEEKIGRIICQLFTDEAPKSCENFLHLCKGDISVGDKVLTLKGNHFHRVIKNFMIQAGDLIYGSTEPINREEIGKGGCSIYTTEEELKNSDQQQIQCFGNFGDENLGEFNESFILAMANTGSKDSNSSQFFITTYPSPHLNGKHSKFGKILHGKSVVRTIERSKVDENGVPILPVVISGCGEWNDKMPVPVYNCCNDTIGNDFYEENPEDDSHFDGEDFAKAFEASNTIKESGTLLFKKRDFQNALFKYKKALNYVNEFIPEPDVNKEYHDKFLSQKRKLYLNISLMLFYLKQYEESIKYTSYLLETDGTTTKEKAKSYLRRGNCFYALNRLETALDDYKKSKELNPEDTILDEKIDITSGKIEAEKERTKKNISKFFQ</sequence>
<dbReference type="PROSITE" id="PS50005">
    <property type="entry name" value="TPR"/>
    <property type="match status" value="1"/>
</dbReference>
<proteinExistence type="predicted"/>
<name>A0ABX6EMT0_KLUMA</name>
<evidence type="ECO:0000256" key="1">
    <source>
        <dbReference type="ARBA" id="ARBA00000971"/>
    </source>
</evidence>
<dbReference type="InterPro" id="IPR002130">
    <property type="entry name" value="Cyclophilin-type_PPIase_dom"/>
</dbReference>
<dbReference type="Proteomes" id="UP000422736">
    <property type="component" value="Chromosome 1"/>
</dbReference>
<dbReference type="Gene3D" id="2.40.100.10">
    <property type="entry name" value="Cyclophilin-like"/>
    <property type="match status" value="1"/>
</dbReference>
<keyword evidence="5" id="KW-0802">TPR repeat</keyword>
<dbReference type="InterPro" id="IPR011990">
    <property type="entry name" value="TPR-like_helical_dom_sf"/>
</dbReference>
<dbReference type="PANTHER" id="PTHR11071:SF561">
    <property type="entry name" value="PEPTIDYL-PROLYL CIS-TRANS ISOMERASE D-RELATED"/>
    <property type="match status" value="1"/>
</dbReference>
<evidence type="ECO:0000256" key="3">
    <source>
        <dbReference type="ARBA" id="ARBA00023110"/>
    </source>
</evidence>
<dbReference type="PRINTS" id="PR00153">
    <property type="entry name" value="CSAPPISMRASE"/>
</dbReference>